<accession>A0ABX8ZAQ6</accession>
<protein>
    <submittedName>
        <fullName evidence="1">Uncharacterized protein</fullName>
    </submittedName>
</protein>
<keyword evidence="2" id="KW-1185">Reference proteome</keyword>
<dbReference type="RefSeq" id="WP_221421627.1">
    <property type="nucleotide sequence ID" value="NZ_CP081297.1"/>
</dbReference>
<evidence type="ECO:0000313" key="2">
    <source>
        <dbReference type="Proteomes" id="UP000824280"/>
    </source>
</evidence>
<dbReference type="Proteomes" id="UP000824280">
    <property type="component" value="Chromosome"/>
</dbReference>
<proteinExistence type="predicted"/>
<evidence type="ECO:0000313" key="1">
    <source>
        <dbReference type="EMBL" id="QZD86076.1"/>
    </source>
</evidence>
<name>A0ABX8ZAQ6_9SPHN</name>
<reference evidence="1 2" key="1">
    <citation type="submission" date="2021-08" db="EMBL/GenBank/DDBJ databases">
        <title>Comparative Genomics Analysis of the Genus Qipengyuania Reveals Extensive Genetic Diversity and Metabolic Versatility, Including the Description of Fifteen Novel Species.</title>
        <authorList>
            <person name="Liu Y."/>
        </authorList>
    </citation>
    <scope>NUCLEOTIDE SEQUENCE [LARGE SCALE GENOMIC DNA]</scope>
    <source>
        <strain evidence="1 2">1XM2-8</strain>
    </source>
</reference>
<gene>
    <name evidence="1" type="ORF">K3166_07235</name>
</gene>
<organism evidence="1 2">
    <name type="scientific">Qipengyuania psychrotolerans</name>
    <dbReference type="NCBI Taxonomy" id="2867238"/>
    <lineage>
        <taxon>Bacteria</taxon>
        <taxon>Pseudomonadati</taxon>
        <taxon>Pseudomonadota</taxon>
        <taxon>Alphaproteobacteria</taxon>
        <taxon>Sphingomonadales</taxon>
        <taxon>Erythrobacteraceae</taxon>
        <taxon>Qipengyuania</taxon>
    </lineage>
</organism>
<sequence>MKMPVHFAAARCTARSHVARALNWKTPSRPANDNGEPVGGAFVFDPIMRDALIHFAEFGLSAASQARRNAEDANTRGDVPGCIHWKKICMALDRKQASEFERALIRENEPLIG</sequence>
<dbReference type="EMBL" id="CP081297">
    <property type="protein sequence ID" value="QZD86076.1"/>
    <property type="molecule type" value="Genomic_DNA"/>
</dbReference>